<gene>
    <name evidence="1" type="ORF">DW250_16120</name>
</gene>
<comment type="caution">
    <text evidence="1">The sequence shown here is derived from an EMBL/GenBank/DDBJ whole genome shotgun (WGS) entry which is preliminary data.</text>
</comment>
<accession>A0A3R6E2H5</accession>
<reference evidence="1 2" key="1">
    <citation type="submission" date="2018-08" db="EMBL/GenBank/DDBJ databases">
        <title>A genome reference for cultivated species of the human gut microbiota.</title>
        <authorList>
            <person name="Zou Y."/>
            <person name="Xue W."/>
            <person name="Luo G."/>
        </authorList>
    </citation>
    <scope>NUCLEOTIDE SEQUENCE [LARGE SCALE GENOMIC DNA]</scope>
    <source>
        <strain evidence="1 2">AM22-1</strain>
    </source>
</reference>
<dbReference type="InterPro" id="IPR058087">
    <property type="entry name" value="XAC2610_dom"/>
</dbReference>
<sequence>MKRIIDSTVVILSLMLIFGCKKSKVGQGNPTKDSMSIDTDSVISGKVFTKQDIASEDTLNAVIRTQSPKSKDFDFEVFIMRGEKTVQIIPFSYPKDDTFDPNGGRKDSCLMTDVTFDGNKDLLVYLGQFGNQGVEYWDAYVWNEVKQKFLFVPSFHDIPNPTLNEKEKIIESFSRGSAVDYEFGKWKFEKGVFVQKELLSHPPRECE</sequence>
<dbReference type="RefSeq" id="WP_118201907.1">
    <property type="nucleotide sequence ID" value="NZ_QRIE01000134.1"/>
</dbReference>
<dbReference type="Proteomes" id="UP000286501">
    <property type="component" value="Unassembled WGS sequence"/>
</dbReference>
<organism evidence="1 2">
    <name type="scientific">Segatella copri</name>
    <dbReference type="NCBI Taxonomy" id="165179"/>
    <lineage>
        <taxon>Bacteria</taxon>
        <taxon>Pseudomonadati</taxon>
        <taxon>Bacteroidota</taxon>
        <taxon>Bacteroidia</taxon>
        <taxon>Bacteroidales</taxon>
        <taxon>Prevotellaceae</taxon>
        <taxon>Segatella</taxon>
    </lineage>
</organism>
<evidence type="ECO:0008006" key="3">
    <source>
        <dbReference type="Google" id="ProtNLM"/>
    </source>
</evidence>
<dbReference type="AlphaFoldDB" id="A0A3R6E2H5"/>
<dbReference type="NCBIfam" id="NF047539">
    <property type="entry name" value="XAC2610_fam"/>
    <property type="match status" value="1"/>
</dbReference>
<evidence type="ECO:0000313" key="1">
    <source>
        <dbReference type="EMBL" id="RHG60312.1"/>
    </source>
</evidence>
<dbReference type="EMBL" id="QRIN01000146">
    <property type="protein sequence ID" value="RHG60312.1"/>
    <property type="molecule type" value="Genomic_DNA"/>
</dbReference>
<protein>
    <recommendedName>
        <fullName evidence="3">Lipoprotein</fullName>
    </recommendedName>
</protein>
<evidence type="ECO:0000313" key="2">
    <source>
        <dbReference type="Proteomes" id="UP000286501"/>
    </source>
</evidence>
<proteinExistence type="predicted"/>
<dbReference type="PROSITE" id="PS51257">
    <property type="entry name" value="PROKAR_LIPOPROTEIN"/>
    <property type="match status" value="1"/>
</dbReference>
<name>A0A3R6E2H5_9BACT</name>